<accession>A0A964WTX3</accession>
<dbReference type="Pfam" id="PF11533">
    <property type="entry name" value="AtzH-like"/>
    <property type="match status" value="1"/>
</dbReference>
<dbReference type="Gene3D" id="3.10.450.50">
    <property type="match status" value="1"/>
</dbReference>
<feature type="compositionally biased region" description="Basic and acidic residues" evidence="1">
    <location>
        <begin position="9"/>
        <end position="23"/>
    </location>
</feature>
<dbReference type="EMBL" id="SPKJ01000032">
    <property type="protein sequence ID" value="MYZ48260.1"/>
    <property type="molecule type" value="Genomic_DNA"/>
</dbReference>
<dbReference type="Proteomes" id="UP000773614">
    <property type="component" value="Unassembled WGS sequence"/>
</dbReference>
<proteinExistence type="predicted"/>
<evidence type="ECO:0000313" key="2">
    <source>
        <dbReference type="EMBL" id="MYZ48260.1"/>
    </source>
</evidence>
<gene>
    <name evidence="2" type="primary">hpxZ</name>
    <name evidence="2" type="ORF">E4O86_11110</name>
</gene>
<dbReference type="InterPro" id="IPR024507">
    <property type="entry name" value="AtzH-like"/>
</dbReference>
<evidence type="ECO:0000313" key="3">
    <source>
        <dbReference type="Proteomes" id="UP000773614"/>
    </source>
</evidence>
<sequence>MGRRPAGPVREHPVPEGAPREARAVSAPEIDIPEVRAEVEAAFAAYETALVTNDVAALDGFFLDRPTTLRYGAGENLYGYAEIAAFRAARSPAGLARSLERTVVTTYGRDFAVASTLFRRAGAPGKVGRQMQTWVRMPEGWRVAAAHVSVIDDPG</sequence>
<evidence type="ECO:0000256" key="1">
    <source>
        <dbReference type="SAM" id="MobiDB-lite"/>
    </source>
</evidence>
<dbReference type="NCBIfam" id="NF033625">
    <property type="entry name" value="HpxZ"/>
    <property type="match status" value="1"/>
</dbReference>
<keyword evidence="3" id="KW-1185">Reference proteome</keyword>
<dbReference type="SUPFAM" id="SSF54427">
    <property type="entry name" value="NTF2-like"/>
    <property type="match status" value="1"/>
</dbReference>
<dbReference type="OrthoDB" id="9791198at2"/>
<organism evidence="2 3">
    <name type="scientific">Propylenella binzhouense</name>
    <dbReference type="NCBI Taxonomy" id="2555902"/>
    <lineage>
        <taxon>Bacteria</taxon>
        <taxon>Pseudomonadati</taxon>
        <taxon>Pseudomonadota</taxon>
        <taxon>Alphaproteobacteria</taxon>
        <taxon>Hyphomicrobiales</taxon>
        <taxon>Propylenellaceae</taxon>
        <taxon>Propylenella</taxon>
    </lineage>
</organism>
<reference evidence="2" key="1">
    <citation type="submission" date="2019-03" db="EMBL/GenBank/DDBJ databases">
        <title>Afifella sp. nov., isolated from activated sludge.</title>
        <authorList>
            <person name="Li Q."/>
            <person name="Liu Y."/>
        </authorList>
    </citation>
    <scope>NUCLEOTIDE SEQUENCE</scope>
    <source>
        <strain evidence="2">L72</strain>
    </source>
</reference>
<feature type="region of interest" description="Disordered" evidence="1">
    <location>
        <begin position="1"/>
        <end position="26"/>
    </location>
</feature>
<dbReference type="AlphaFoldDB" id="A0A964WTX3"/>
<protein>
    <submittedName>
        <fullName evidence="2">Oxalurate catabolism protein HpxZ</fullName>
    </submittedName>
</protein>
<name>A0A964WTX3_9HYPH</name>
<dbReference type="InterPro" id="IPR032710">
    <property type="entry name" value="NTF2-like_dom_sf"/>
</dbReference>
<comment type="caution">
    <text evidence="2">The sequence shown here is derived from an EMBL/GenBank/DDBJ whole genome shotgun (WGS) entry which is preliminary data.</text>
</comment>